<evidence type="ECO:0000256" key="5">
    <source>
        <dbReference type="SAM" id="Phobius"/>
    </source>
</evidence>
<sequence length="94" mass="10750">MDTRRRLARIVLVFVVLFAVCWLPNQLLYLYRSFTYLDPDLQLRCIQGPRPERQASYMQSTSHIRLTSIRKTTPTAALIAPAANSNSSRPEVAL</sequence>
<proteinExistence type="predicted"/>
<dbReference type="OrthoDB" id="10049706at2759"/>
<evidence type="ECO:0000259" key="6">
    <source>
        <dbReference type="PROSITE" id="PS50262"/>
    </source>
</evidence>
<evidence type="ECO:0000256" key="4">
    <source>
        <dbReference type="ARBA" id="ARBA00023136"/>
    </source>
</evidence>
<reference evidence="7 8" key="1">
    <citation type="submission" date="2019-03" db="EMBL/GenBank/DDBJ databases">
        <title>First draft genome of Liparis tanakae, snailfish: a comprehensive survey of snailfish specific genes.</title>
        <authorList>
            <person name="Kim W."/>
            <person name="Song I."/>
            <person name="Jeong J.-H."/>
            <person name="Kim D."/>
            <person name="Kim S."/>
            <person name="Ryu S."/>
            <person name="Song J.Y."/>
            <person name="Lee S.K."/>
        </authorList>
    </citation>
    <scope>NUCLEOTIDE SEQUENCE [LARGE SCALE GENOMIC DNA]</scope>
    <source>
        <tissue evidence="7">Muscle</tissue>
    </source>
</reference>
<organism evidence="7 8">
    <name type="scientific">Liparis tanakae</name>
    <name type="common">Tanaka's snailfish</name>
    <dbReference type="NCBI Taxonomy" id="230148"/>
    <lineage>
        <taxon>Eukaryota</taxon>
        <taxon>Metazoa</taxon>
        <taxon>Chordata</taxon>
        <taxon>Craniata</taxon>
        <taxon>Vertebrata</taxon>
        <taxon>Euteleostomi</taxon>
        <taxon>Actinopterygii</taxon>
        <taxon>Neopterygii</taxon>
        <taxon>Teleostei</taxon>
        <taxon>Neoteleostei</taxon>
        <taxon>Acanthomorphata</taxon>
        <taxon>Eupercaria</taxon>
        <taxon>Perciformes</taxon>
        <taxon>Cottioidei</taxon>
        <taxon>Cottales</taxon>
        <taxon>Liparidae</taxon>
        <taxon>Liparis</taxon>
    </lineage>
</organism>
<protein>
    <submittedName>
        <fullName evidence="7">Neuromedin-B receptor</fullName>
    </submittedName>
</protein>
<dbReference type="Proteomes" id="UP000314294">
    <property type="component" value="Unassembled WGS sequence"/>
</dbReference>
<keyword evidence="4 5" id="KW-0472">Membrane</keyword>
<evidence type="ECO:0000256" key="1">
    <source>
        <dbReference type="ARBA" id="ARBA00004370"/>
    </source>
</evidence>
<keyword evidence="3 5" id="KW-1133">Transmembrane helix</keyword>
<keyword evidence="7" id="KW-0675">Receptor</keyword>
<keyword evidence="8" id="KW-1185">Reference proteome</keyword>
<name>A0A4Z2EPH3_9TELE</name>
<comment type="caution">
    <text evidence="7">The sequence shown here is derived from an EMBL/GenBank/DDBJ whole genome shotgun (WGS) entry which is preliminary data.</text>
</comment>
<dbReference type="PROSITE" id="PS50262">
    <property type="entry name" value="G_PROTEIN_RECEP_F1_2"/>
    <property type="match status" value="1"/>
</dbReference>
<feature type="transmembrane region" description="Helical" evidence="5">
    <location>
        <begin position="7"/>
        <end position="31"/>
    </location>
</feature>
<dbReference type="Gene3D" id="1.20.1070.10">
    <property type="entry name" value="Rhodopsin 7-helix transmembrane proteins"/>
    <property type="match status" value="1"/>
</dbReference>
<dbReference type="GO" id="GO:0016020">
    <property type="term" value="C:membrane"/>
    <property type="evidence" value="ECO:0007669"/>
    <property type="project" value="UniProtKB-SubCell"/>
</dbReference>
<keyword evidence="2 5" id="KW-0812">Transmembrane</keyword>
<evidence type="ECO:0000256" key="3">
    <source>
        <dbReference type="ARBA" id="ARBA00022989"/>
    </source>
</evidence>
<evidence type="ECO:0000313" key="7">
    <source>
        <dbReference type="EMBL" id="TNN30703.1"/>
    </source>
</evidence>
<dbReference type="AlphaFoldDB" id="A0A4Z2EPH3"/>
<gene>
    <name evidence="7" type="primary">Nmbr</name>
    <name evidence="7" type="ORF">EYF80_059146</name>
</gene>
<dbReference type="InterPro" id="IPR017452">
    <property type="entry name" value="GPCR_Rhodpsn_7TM"/>
</dbReference>
<evidence type="ECO:0000256" key="2">
    <source>
        <dbReference type="ARBA" id="ARBA00022692"/>
    </source>
</evidence>
<comment type="subcellular location">
    <subcellularLocation>
        <location evidence="1">Membrane</location>
    </subcellularLocation>
</comment>
<accession>A0A4Z2EPH3</accession>
<dbReference type="SUPFAM" id="SSF81321">
    <property type="entry name" value="Family A G protein-coupled receptor-like"/>
    <property type="match status" value="1"/>
</dbReference>
<feature type="domain" description="G-protein coupled receptors family 1 profile" evidence="6">
    <location>
        <begin position="1"/>
        <end position="34"/>
    </location>
</feature>
<dbReference type="EMBL" id="SRLO01004209">
    <property type="protein sequence ID" value="TNN30703.1"/>
    <property type="molecule type" value="Genomic_DNA"/>
</dbReference>
<evidence type="ECO:0000313" key="8">
    <source>
        <dbReference type="Proteomes" id="UP000314294"/>
    </source>
</evidence>